<reference evidence="14 15" key="1">
    <citation type="submission" date="2018-07" db="EMBL/GenBank/DDBJ databases">
        <title>Dyella monticola sp. nov. and Dyella psychrodurans sp. nov. isolated from monsoon evergreen broad-leaved forest soil of Dinghu Mountain, China.</title>
        <authorList>
            <person name="Gao Z."/>
            <person name="Qiu L."/>
        </authorList>
    </citation>
    <scope>NUCLEOTIDE SEQUENCE [LARGE SCALE GENOMIC DNA]</scope>
    <source>
        <strain evidence="14 15">4G-K06</strain>
    </source>
</reference>
<evidence type="ECO:0000313" key="15">
    <source>
        <dbReference type="Proteomes" id="UP000254258"/>
    </source>
</evidence>
<dbReference type="EMBL" id="QRBE01000008">
    <property type="protein sequence ID" value="RDS80566.1"/>
    <property type="molecule type" value="Genomic_DNA"/>
</dbReference>
<dbReference type="GO" id="GO:0005886">
    <property type="term" value="C:plasma membrane"/>
    <property type="evidence" value="ECO:0007669"/>
    <property type="project" value="UniProtKB-SubCell"/>
</dbReference>
<evidence type="ECO:0000256" key="6">
    <source>
        <dbReference type="ARBA" id="ARBA00022475"/>
    </source>
</evidence>
<evidence type="ECO:0000256" key="3">
    <source>
        <dbReference type="ARBA" id="ARBA00008741"/>
    </source>
</evidence>
<keyword evidence="9 12" id="KW-0201">Cytochrome c-type biogenesis</keyword>
<evidence type="ECO:0000256" key="1">
    <source>
        <dbReference type="ARBA" id="ARBA00002442"/>
    </source>
</evidence>
<dbReference type="OrthoDB" id="9815607at2"/>
<evidence type="ECO:0000256" key="8">
    <source>
        <dbReference type="ARBA" id="ARBA00022692"/>
    </source>
</evidence>
<dbReference type="InterPro" id="IPR052075">
    <property type="entry name" value="Heme_exporter_D"/>
</dbReference>
<comment type="subcellular location">
    <subcellularLocation>
        <location evidence="2 12">Cell inner membrane</location>
        <topology evidence="2 12">Single-pass membrane protein</topology>
    </subcellularLocation>
</comment>
<protein>
    <recommendedName>
        <fullName evidence="4 12">Heme exporter protein D</fullName>
    </recommendedName>
</protein>
<keyword evidence="5 12" id="KW-0813">Transport</keyword>
<dbReference type="NCBIfam" id="TIGR03141">
    <property type="entry name" value="cytochro_ccmD"/>
    <property type="match status" value="1"/>
</dbReference>
<evidence type="ECO:0000256" key="2">
    <source>
        <dbReference type="ARBA" id="ARBA00004377"/>
    </source>
</evidence>
<evidence type="ECO:0000256" key="4">
    <source>
        <dbReference type="ARBA" id="ARBA00016461"/>
    </source>
</evidence>
<organism evidence="14 15">
    <name type="scientific">Dyella monticola</name>
    <dbReference type="NCBI Taxonomy" id="1927958"/>
    <lineage>
        <taxon>Bacteria</taxon>
        <taxon>Pseudomonadati</taxon>
        <taxon>Pseudomonadota</taxon>
        <taxon>Gammaproteobacteria</taxon>
        <taxon>Lysobacterales</taxon>
        <taxon>Rhodanobacteraceae</taxon>
        <taxon>Dyella</taxon>
    </lineage>
</organism>
<comment type="similarity">
    <text evidence="3 12">Belongs to the CcmD/CycX/HelD family.</text>
</comment>
<dbReference type="GO" id="GO:1903607">
    <property type="term" value="P:cytochrome c biosynthetic process"/>
    <property type="evidence" value="ECO:0007669"/>
    <property type="project" value="TreeGrafter"/>
</dbReference>
<keyword evidence="10 12" id="KW-1133">Transmembrane helix</keyword>
<accession>A0A370WWY2</accession>
<keyword evidence="6 12" id="KW-1003">Cell membrane</keyword>
<comment type="function">
    <text evidence="1 12">Required for the export of heme to the periplasm for the biogenesis of c-type cytochromes.</text>
</comment>
<dbReference type="Pfam" id="PF04995">
    <property type="entry name" value="CcmD"/>
    <property type="match status" value="1"/>
</dbReference>
<evidence type="ECO:0000256" key="5">
    <source>
        <dbReference type="ARBA" id="ARBA00022448"/>
    </source>
</evidence>
<dbReference type="Proteomes" id="UP000254258">
    <property type="component" value="Unassembled WGS sequence"/>
</dbReference>
<dbReference type="PANTHER" id="PTHR37531">
    <property type="entry name" value="HEME EXPORTER PROTEIN D"/>
    <property type="match status" value="1"/>
</dbReference>
<dbReference type="AlphaFoldDB" id="A0A370WWY2"/>
<feature type="region of interest" description="Disordered" evidence="13">
    <location>
        <begin position="50"/>
        <end position="80"/>
    </location>
</feature>
<comment type="caution">
    <text evidence="14">The sequence shown here is derived from an EMBL/GenBank/DDBJ whole genome shotgun (WGS) entry which is preliminary data.</text>
</comment>
<keyword evidence="7 12" id="KW-0997">Cell inner membrane</keyword>
<feature type="compositionally biased region" description="Basic and acidic residues" evidence="13">
    <location>
        <begin position="70"/>
        <end position="80"/>
    </location>
</feature>
<evidence type="ECO:0000256" key="9">
    <source>
        <dbReference type="ARBA" id="ARBA00022748"/>
    </source>
</evidence>
<dbReference type="InterPro" id="IPR007078">
    <property type="entry name" value="Haem_export_protD_CcmD"/>
</dbReference>
<evidence type="ECO:0000256" key="13">
    <source>
        <dbReference type="SAM" id="MobiDB-lite"/>
    </source>
</evidence>
<dbReference type="RefSeq" id="WP_115496225.1">
    <property type="nucleotide sequence ID" value="NZ_QRBE01000008.1"/>
</dbReference>
<keyword evidence="15" id="KW-1185">Reference proteome</keyword>
<proteinExistence type="inferred from homology"/>
<feature type="compositionally biased region" description="Basic and acidic residues" evidence="13">
    <location>
        <begin position="50"/>
        <end position="59"/>
    </location>
</feature>
<evidence type="ECO:0000313" key="14">
    <source>
        <dbReference type="EMBL" id="RDS80566.1"/>
    </source>
</evidence>
<dbReference type="PANTHER" id="PTHR37531:SF1">
    <property type="entry name" value="HEME EXPORTER PROTEIN D"/>
    <property type="match status" value="1"/>
</dbReference>
<name>A0A370WWY2_9GAMM</name>
<evidence type="ECO:0000256" key="10">
    <source>
        <dbReference type="ARBA" id="ARBA00022989"/>
    </source>
</evidence>
<evidence type="ECO:0000256" key="11">
    <source>
        <dbReference type="ARBA" id="ARBA00023136"/>
    </source>
</evidence>
<dbReference type="GO" id="GO:0015886">
    <property type="term" value="P:heme transport"/>
    <property type="evidence" value="ECO:0007669"/>
    <property type="project" value="InterPro"/>
</dbReference>
<keyword evidence="8 12" id="KW-0812">Transmembrane</keyword>
<dbReference type="GO" id="GO:0017004">
    <property type="term" value="P:cytochrome complex assembly"/>
    <property type="evidence" value="ECO:0007669"/>
    <property type="project" value="UniProtKB-KW"/>
</dbReference>
<gene>
    <name evidence="14" type="primary">ccmD</name>
    <name evidence="14" type="ORF">DWU98_14250</name>
</gene>
<evidence type="ECO:0000256" key="7">
    <source>
        <dbReference type="ARBA" id="ARBA00022519"/>
    </source>
</evidence>
<feature type="transmembrane region" description="Helical" evidence="12">
    <location>
        <begin position="15"/>
        <end position="36"/>
    </location>
</feature>
<keyword evidence="11 12" id="KW-0472">Membrane</keyword>
<sequence length="80" mass="9047">MNGASLSSFFAMGGYAVYVWPAYGVFIIVLLMDWLAPQFRRRRVLREVRSRMARQDGRKARASAPASLEEEGRGEGLRLP</sequence>
<evidence type="ECO:0000256" key="12">
    <source>
        <dbReference type="RuleBase" id="RU363101"/>
    </source>
</evidence>